<evidence type="ECO:0000259" key="1">
    <source>
        <dbReference type="Pfam" id="PF07603"/>
    </source>
</evidence>
<accession>A0A0F3GKN5</accession>
<feature type="domain" description="Lcl C-terminal" evidence="1">
    <location>
        <begin position="46"/>
        <end position="165"/>
    </location>
</feature>
<comment type="caution">
    <text evidence="2">The sequence shown here is derived from an EMBL/GenBank/DDBJ whole genome shotgun (WGS) entry which is preliminary data.</text>
</comment>
<proteinExistence type="predicted"/>
<dbReference type="InterPro" id="IPR011460">
    <property type="entry name" value="Lcl_C"/>
</dbReference>
<evidence type="ECO:0000313" key="3">
    <source>
        <dbReference type="Proteomes" id="UP000033423"/>
    </source>
</evidence>
<gene>
    <name evidence="2" type="ORF">MBAV_005326</name>
</gene>
<dbReference type="AlphaFoldDB" id="A0A0F3GKN5"/>
<organism evidence="2 3">
    <name type="scientific">Candidatus Magnetobacterium bavaricum</name>
    <dbReference type="NCBI Taxonomy" id="29290"/>
    <lineage>
        <taxon>Bacteria</taxon>
        <taxon>Pseudomonadati</taxon>
        <taxon>Nitrospirota</taxon>
        <taxon>Thermodesulfovibrionia</taxon>
        <taxon>Thermodesulfovibrionales</taxon>
        <taxon>Candidatus Magnetobacteriaceae</taxon>
        <taxon>Candidatus Magnetobacterium</taxon>
    </lineage>
</organism>
<reference evidence="2 3" key="1">
    <citation type="submission" date="2015-02" db="EMBL/GenBank/DDBJ databases">
        <title>Single-cell genomics of uncultivated deep-branching MTB reveals a conserved set of magnetosome genes.</title>
        <authorList>
            <person name="Kolinko S."/>
            <person name="Richter M."/>
            <person name="Glockner F.O."/>
            <person name="Brachmann A."/>
            <person name="Schuler D."/>
        </authorList>
    </citation>
    <scope>NUCLEOTIDE SEQUENCE [LARGE SCALE GENOMIC DNA]</scope>
    <source>
        <strain evidence="2">TM-1</strain>
    </source>
</reference>
<dbReference type="Proteomes" id="UP000033423">
    <property type="component" value="Unassembled WGS sequence"/>
</dbReference>
<dbReference type="Pfam" id="PF07603">
    <property type="entry name" value="Lcl_C"/>
    <property type="match status" value="1"/>
</dbReference>
<name>A0A0F3GKN5_9BACT</name>
<dbReference type="PROSITE" id="PS51257">
    <property type="entry name" value="PROKAR_LIPOPROTEIN"/>
    <property type="match status" value="1"/>
</dbReference>
<evidence type="ECO:0000313" key="2">
    <source>
        <dbReference type="EMBL" id="KJU82480.1"/>
    </source>
</evidence>
<protein>
    <submittedName>
        <fullName evidence="2">Fibronectin, type III domain protein</fullName>
    </submittedName>
</protein>
<dbReference type="EMBL" id="LACI01002305">
    <property type="protein sequence ID" value="KJU82480.1"/>
    <property type="molecule type" value="Genomic_DNA"/>
</dbReference>
<sequence length="168" mass="18755">MRKAGVNILLAVMLIAIIGCESNDFMVELSINPDGTITHMSAHGIGQMWLRDAGTPTVDVCTGGKKDFQQAVEYVDCLNNVKYLGYTDWKLPDPSDFKRLTDLKAGYALSVGELFKRAGFKKIPLDSNDFYWSLDLGKQAYVIKTLDGALKEATLTEQHYVLPVRYIK</sequence>
<keyword evidence="3" id="KW-1185">Reference proteome</keyword>